<evidence type="ECO:0000256" key="2">
    <source>
        <dbReference type="ARBA" id="ARBA00022692"/>
    </source>
</evidence>
<feature type="transmembrane region" description="Helical" evidence="5">
    <location>
        <begin position="302"/>
        <end position="320"/>
    </location>
</feature>
<feature type="transmembrane region" description="Helical" evidence="5">
    <location>
        <begin position="67"/>
        <end position="89"/>
    </location>
</feature>
<feature type="transmembrane region" description="Helical" evidence="5">
    <location>
        <begin position="117"/>
        <end position="134"/>
    </location>
</feature>
<proteinExistence type="predicted"/>
<feature type="transmembrane region" description="Helical" evidence="5">
    <location>
        <begin position="155"/>
        <end position="174"/>
    </location>
</feature>
<feature type="transmembrane region" description="Helical" evidence="5">
    <location>
        <begin position="264"/>
        <end position="282"/>
    </location>
</feature>
<evidence type="ECO:0000256" key="1">
    <source>
        <dbReference type="ARBA" id="ARBA00004141"/>
    </source>
</evidence>
<dbReference type="EMBL" id="JBHTAR010000011">
    <property type="protein sequence ID" value="MFC7201188.1"/>
    <property type="molecule type" value="Genomic_DNA"/>
</dbReference>
<evidence type="ECO:0000313" key="7">
    <source>
        <dbReference type="EMBL" id="MFC7201188.1"/>
    </source>
</evidence>
<reference evidence="7 8" key="1">
    <citation type="journal article" date="2019" name="Int. J. Syst. Evol. Microbiol.">
        <title>The Global Catalogue of Microorganisms (GCM) 10K type strain sequencing project: providing services to taxonomists for standard genome sequencing and annotation.</title>
        <authorList>
            <consortium name="The Broad Institute Genomics Platform"/>
            <consortium name="The Broad Institute Genome Sequencing Center for Infectious Disease"/>
            <person name="Wu L."/>
            <person name="Ma J."/>
        </authorList>
    </citation>
    <scope>NUCLEOTIDE SEQUENCE [LARGE SCALE GENOMIC DNA]</scope>
    <source>
        <strain evidence="7 8">XZGYJ-43</strain>
    </source>
</reference>
<dbReference type="Pfam" id="PF01699">
    <property type="entry name" value="Na_Ca_ex"/>
    <property type="match status" value="2"/>
</dbReference>
<feature type="domain" description="Sodium/calcium exchanger membrane region" evidence="6">
    <location>
        <begin position="35"/>
        <end position="197"/>
    </location>
</feature>
<comment type="subcellular location">
    <subcellularLocation>
        <location evidence="1">Membrane</location>
        <topology evidence="1">Multi-pass membrane protein</topology>
    </subcellularLocation>
</comment>
<dbReference type="AlphaFoldDB" id="A0ABD5Z7Z9"/>
<evidence type="ECO:0000259" key="6">
    <source>
        <dbReference type="Pfam" id="PF01699"/>
    </source>
</evidence>
<feature type="transmembrane region" description="Helical" evidence="5">
    <location>
        <begin position="223"/>
        <end position="244"/>
    </location>
</feature>
<dbReference type="RefSeq" id="WP_279527942.1">
    <property type="nucleotide sequence ID" value="NZ_CP122312.1"/>
</dbReference>
<organism evidence="7 8">
    <name type="scientific">Halospeciosus flavus</name>
    <dbReference type="NCBI Taxonomy" id="3032283"/>
    <lineage>
        <taxon>Archaea</taxon>
        <taxon>Methanobacteriati</taxon>
        <taxon>Methanobacteriota</taxon>
        <taxon>Stenosarchaea group</taxon>
        <taxon>Halobacteria</taxon>
        <taxon>Halobacteriales</taxon>
        <taxon>Halobacteriaceae</taxon>
        <taxon>Halospeciosus</taxon>
    </lineage>
</organism>
<feature type="domain" description="Sodium/calcium exchanger membrane region" evidence="6">
    <location>
        <begin position="226"/>
        <end position="366"/>
    </location>
</feature>
<accession>A0ABD5Z7Z9</accession>
<gene>
    <name evidence="7" type="ORF">ACFQJ9_17530</name>
</gene>
<evidence type="ECO:0000256" key="3">
    <source>
        <dbReference type="ARBA" id="ARBA00022989"/>
    </source>
</evidence>
<dbReference type="Gene3D" id="1.20.1420.30">
    <property type="entry name" value="NCX, central ion-binding region"/>
    <property type="match status" value="1"/>
</dbReference>
<dbReference type="Proteomes" id="UP001596447">
    <property type="component" value="Unassembled WGS sequence"/>
</dbReference>
<feature type="transmembrane region" description="Helical" evidence="5">
    <location>
        <begin position="180"/>
        <end position="197"/>
    </location>
</feature>
<evidence type="ECO:0000256" key="5">
    <source>
        <dbReference type="SAM" id="Phobius"/>
    </source>
</evidence>
<feature type="transmembrane region" description="Helical" evidence="5">
    <location>
        <begin position="378"/>
        <end position="394"/>
    </location>
</feature>
<keyword evidence="4 5" id="KW-0472">Membrane</keyword>
<comment type="caution">
    <text evidence="7">The sequence shown here is derived from an EMBL/GenBank/DDBJ whole genome shotgun (WGS) entry which is preliminary data.</text>
</comment>
<name>A0ABD5Z7Z9_9EURY</name>
<sequence>MVLRVRHPRSAVAGAVALTLPWLAVRALGVSLGPAVTVAVSGVAVLGAAFLLTWGAETAEKDVPREFAIAVLAIIAVAPEYAVDALYAWEAGVAPGSPASLRAADLAVANMTGANRILIGLGWSGIALFAIYRGTEAVEQRAGFLADTLVLDRDLSLEIVFLFAATAYAVFVPFGGIDAVDAVVLVGLYATYVAILLRSEGGEHPTAGVPAYLQSFPTVPRRVAILALFAFSAAVILLAVKPFAYGLEALGLAVGIDPFLMIQWVAPLASESPEFIACLYLVNKARSSSAFNALVSSKLNQWTLLIGTLVVVYTISLGYYDALRFSRRQMGEVWLTAAQSLFAVSLLTNLKMSGREALALLALFLAQFHPVFRTYEGLLAYSVLYLVLAAALLVKRRHHLPGLVASARERL</sequence>
<keyword evidence="8" id="KW-1185">Reference proteome</keyword>
<evidence type="ECO:0000256" key="4">
    <source>
        <dbReference type="ARBA" id="ARBA00023136"/>
    </source>
</evidence>
<keyword evidence="2 5" id="KW-0812">Transmembrane</keyword>
<evidence type="ECO:0000313" key="8">
    <source>
        <dbReference type="Proteomes" id="UP001596447"/>
    </source>
</evidence>
<keyword evidence="3 5" id="KW-1133">Transmembrane helix</keyword>
<dbReference type="InterPro" id="IPR004837">
    <property type="entry name" value="NaCa_Exmemb"/>
</dbReference>
<feature type="transmembrane region" description="Helical" evidence="5">
    <location>
        <begin position="36"/>
        <end position="55"/>
    </location>
</feature>
<protein>
    <submittedName>
        <fullName evidence="7">Sodium:calcium antiporter</fullName>
    </submittedName>
</protein>
<dbReference type="GO" id="GO:0016020">
    <property type="term" value="C:membrane"/>
    <property type="evidence" value="ECO:0007669"/>
    <property type="project" value="UniProtKB-SubCell"/>
</dbReference>
<dbReference type="InterPro" id="IPR044880">
    <property type="entry name" value="NCX_ion-bd_dom_sf"/>
</dbReference>